<organism evidence="1 2">
    <name type="scientific">Opisthorchis viverrini</name>
    <name type="common">Southeast Asian liver fluke</name>
    <dbReference type="NCBI Taxonomy" id="6198"/>
    <lineage>
        <taxon>Eukaryota</taxon>
        <taxon>Metazoa</taxon>
        <taxon>Spiralia</taxon>
        <taxon>Lophotrochozoa</taxon>
        <taxon>Platyhelminthes</taxon>
        <taxon>Trematoda</taxon>
        <taxon>Digenea</taxon>
        <taxon>Opisthorchiida</taxon>
        <taxon>Opisthorchiata</taxon>
        <taxon>Opisthorchiidae</taxon>
        <taxon>Opisthorchis</taxon>
    </lineage>
</organism>
<evidence type="ECO:0000313" key="2">
    <source>
        <dbReference type="Proteomes" id="UP000243686"/>
    </source>
</evidence>
<dbReference type="Proteomes" id="UP000243686">
    <property type="component" value="Unassembled WGS sequence"/>
</dbReference>
<reference evidence="1 2" key="1">
    <citation type="submission" date="2015-03" db="EMBL/GenBank/DDBJ databases">
        <title>Draft genome of the nematode, Opisthorchis viverrini.</title>
        <authorList>
            <person name="Mitreva M."/>
        </authorList>
    </citation>
    <scope>NUCLEOTIDE SEQUENCE [LARGE SCALE GENOMIC DNA]</scope>
    <source>
        <strain evidence="1">Khon Kaen</strain>
    </source>
</reference>
<name>A0A1S8WL39_OPIVI</name>
<accession>A0A1S8WL39</accession>
<gene>
    <name evidence="1" type="ORF">X801_09037</name>
</gene>
<dbReference type="EMBL" id="KV906210">
    <property type="protein sequence ID" value="OON15165.1"/>
    <property type="molecule type" value="Genomic_DNA"/>
</dbReference>
<sequence>MALGAENVFRIATADKIILTLFAERSTELQKSKYTFQKMVIEQEPCTLEILQRVTVPCRVMTSEGVAPTVGRLAGVGYALTEMPLPSIYSQLLTHTQRENGWNFVTYPRVLFYGTTEGRNTPSSYTTGSSGYLGKGTSTPILKRSSQIDQRNQLRDLRGRVESIRELDEGAELIDIEYARVLNGLRRGVLNELHAKIVRLKGELGTLVNHLHTQSAELNRCVKELAASNALTQRRYLLTSEASKILEHNVQQLRRLVKMSRPIQSQYKVPTPGQLIDVYRENKLLTKALPVAQKRLVMNRELFKKHKKIWAEISGSKR</sequence>
<evidence type="ECO:0000313" key="1">
    <source>
        <dbReference type="EMBL" id="OON15165.1"/>
    </source>
</evidence>
<keyword evidence="2" id="KW-1185">Reference proteome</keyword>
<dbReference type="AlphaFoldDB" id="A0A1S8WL39"/>
<proteinExistence type="predicted"/>
<protein>
    <submittedName>
        <fullName evidence="1">Uncharacterized protein</fullName>
    </submittedName>
</protein>